<evidence type="ECO:0000256" key="1">
    <source>
        <dbReference type="SAM" id="MobiDB-lite"/>
    </source>
</evidence>
<organism evidence="2 3">
    <name type="scientific">Cyphellophora attinorum</name>
    <dbReference type="NCBI Taxonomy" id="1664694"/>
    <lineage>
        <taxon>Eukaryota</taxon>
        <taxon>Fungi</taxon>
        <taxon>Dikarya</taxon>
        <taxon>Ascomycota</taxon>
        <taxon>Pezizomycotina</taxon>
        <taxon>Eurotiomycetes</taxon>
        <taxon>Chaetothyriomycetidae</taxon>
        <taxon>Chaetothyriales</taxon>
        <taxon>Cyphellophoraceae</taxon>
        <taxon>Cyphellophora</taxon>
    </lineage>
</organism>
<proteinExistence type="predicted"/>
<feature type="region of interest" description="Disordered" evidence="1">
    <location>
        <begin position="202"/>
        <end position="302"/>
    </location>
</feature>
<dbReference type="GeneID" id="28735059"/>
<gene>
    <name evidence="2" type="ORF">AB675_3151</name>
</gene>
<name>A0A0N0NKE1_9EURO</name>
<reference evidence="2 3" key="1">
    <citation type="submission" date="2015-06" db="EMBL/GenBank/DDBJ databases">
        <title>Draft genome of the ant-associated black yeast Phialophora attae CBS 131958.</title>
        <authorList>
            <person name="Moreno L.F."/>
            <person name="Stielow B.J."/>
            <person name="de Hoog S."/>
            <person name="Vicente V.A."/>
            <person name="Weiss V.A."/>
            <person name="de Vries M."/>
            <person name="Cruz L.M."/>
            <person name="Souza E.M."/>
        </authorList>
    </citation>
    <scope>NUCLEOTIDE SEQUENCE [LARGE SCALE GENOMIC DNA]</scope>
    <source>
        <strain evidence="2 3">CBS 131958</strain>
    </source>
</reference>
<feature type="region of interest" description="Disordered" evidence="1">
    <location>
        <begin position="98"/>
        <end position="117"/>
    </location>
</feature>
<sequence length="317" mass="35205">MPRALLPQRSIDLDTPIKINAPARAQSVPLDILASVALSDAHDTPTRPQTPGSQIRQPLFSPNPGQDASSAALTPTVWRKGVMISQEHEQEPVIAFCPRSLPADHPPSPSPQGRTASINLSWRTTPYSGPLRPWQVPAIGRYRRWWNTHSDYPVDTTPCPAGRGVVVGCLRPHPDAPTASGNDAEYEHDPVACQRWHEAQLTKLEPDSPVSEPRSKISKTQLEREGPTPGTQSKTRNGKQIPAKKRKRERKGNDDAHSAPYSSSDTDDQPDQRIKRAMSIKNIVNGRSPQPENGSWLSKPRSQWAVMRRKWNARIDD</sequence>
<feature type="region of interest" description="Disordered" evidence="1">
    <location>
        <begin position="41"/>
        <end position="71"/>
    </location>
</feature>
<dbReference type="RefSeq" id="XP_017997891.1">
    <property type="nucleotide sequence ID" value="XM_018143179.1"/>
</dbReference>
<comment type="caution">
    <text evidence="2">The sequence shown here is derived from an EMBL/GenBank/DDBJ whole genome shotgun (WGS) entry which is preliminary data.</text>
</comment>
<dbReference type="EMBL" id="LFJN01000021">
    <property type="protein sequence ID" value="KPI37928.1"/>
    <property type="molecule type" value="Genomic_DNA"/>
</dbReference>
<dbReference type="Proteomes" id="UP000038010">
    <property type="component" value="Unassembled WGS sequence"/>
</dbReference>
<accession>A0A0N0NKE1</accession>
<feature type="compositionally biased region" description="Polar residues" evidence="1">
    <location>
        <begin position="46"/>
        <end position="56"/>
    </location>
</feature>
<dbReference type="VEuPathDB" id="FungiDB:AB675_3151"/>
<protein>
    <submittedName>
        <fullName evidence="2">Uncharacterized protein</fullName>
    </submittedName>
</protein>
<keyword evidence="3" id="KW-1185">Reference proteome</keyword>
<dbReference type="AlphaFoldDB" id="A0A0N0NKE1"/>
<feature type="compositionally biased region" description="Polar residues" evidence="1">
    <location>
        <begin position="285"/>
        <end position="296"/>
    </location>
</feature>
<evidence type="ECO:0000313" key="3">
    <source>
        <dbReference type="Proteomes" id="UP000038010"/>
    </source>
</evidence>
<evidence type="ECO:0000313" key="2">
    <source>
        <dbReference type="EMBL" id="KPI37928.1"/>
    </source>
</evidence>